<protein>
    <submittedName>
        <fullName evidence="3">Cytochrome c oxidase subunit 2A</fullName>
    </submittedName>
</protein>
<organism evidence="3 4">
    <name type="scientific">Deinococcus rubellus</name>
    <dbReference type="NCBI Taxonomy" id="1889240"/>
    <lineage>
        <taxon>Bacteria</taxon>
        <taxon>Thermotogati</taxon>
        <taxon>Deinococcota</taxon>
        <taxon>Deinococci</taxon>
        <taxon>Deinococcales</taxon>
        <taxon>Deinococcaceae</taxon>
        <taxon>Deinococcus</taxon>
    </lineage>
</organism>
<evidence type="ECO:0000313" key="3">
    <source>
        <dbReference type="EMBL" id="UWX65532.1"/>
    </source>
</evidence>
<dbReference type="InterPro" id="IPR012538">
    <property type="entry name" value="Cyt_c_oxidase_su2a"/>
</dbReference>
<keyword evidence="4" id="KW-1185">Reference proteome</keyword>
<dbReference type="RefSeq" id="WP_260561788.1">
    <property type="nucleotide sequence ID" value="NZ_BAABEC010000008.1"/>
</dbReference>
<reference evidence="3" key="1">
    <citation type="submission" date="2022-09" db="EMBL/GenBank/DDBJ databases">
        <title>genome sequence of Deinococcus rubellus.</title>
        <authorList>
            <person name="Srinivasan S."/>
        </authorList>
    </citation>
    <scope>NUCLEOTIDE SEQUENCE</scope>
    <source>
        <strain evidence="3">Ant6</strain>
    </source>
</reference>
<feature type="transmembrane region" description="Helical" evidence="2">
    <location>
        <begin position="33"/>
        <end position="57"/>
    </location>
</feature>
<gene>
    <name evidence="3" type="ORF">N0D28_07755</name>
</gene>
<evidence type="ECO:0000313" key="4">
    <source>
        <dbReference type="Proteomes" id="UP001060261"/>
    </source>
</evidence>
<dbReference type="EMBL" id="CP104213">
    <property type="protein sequence ID" value="UWX65532.1"/>
    <property type="molecule type" value="Genomic_DNA"/>
</dbReference>
<keyword evidence="2" id="KW-1133">Transmembrane helix</keyword>
<keyword evidence="2" id="KW-0472">Membrane</keyword>
<dbReference type="Proteomes" id="UP001060261">
    <property type="component" value="Chromosome"/>
</dbReference>
<proteinExistence type="predicted"/>
<sequence>MPGPLLENRVSAVSRGAHSSQGGQKPRRGSGPYGTWVVIAVLVLTILMMWFLVLGILEARA</sequence>
<accession>A0ABY5YN76</accession>
<keyword evidence="2" id="KW-0812">Transmembrane</keyword>
<name>A0ABY5YN76_9DEIO</name>
<evidence type="ECO:0000256" key="1">
    <source>
        <dbReference type="SAM" id="MobiDB-lite"/>
    </source>
</evidence>
<feature type="region of interest" description="Disordered" evidence="1">
    <location>
        <begin position="1"/>
        <end position="32"/>
    </location>
</feature>
<dbReference type="Pfam" id="PF08113">
    <property type="entry name" value="CoxIIa"/>
    <property type="match status" value="1"/>
</dbReference>
<evidence type="ECO:0000256" key="2">
    <source>
        <dbReference type="SAM" id="Phobius"/>
    </source>
</evidence>